<name>A0AAN9YH22_9PEZI</name>
<dbReference type="InterPro" id="IPR000262">
    <property type="entry name" value="FMN-dep_DH"/>
</dbReference>
<feature type="domain" description="FMN hydroxy acid dehydrogenase" evidence="3">
    <location>
        <begin position="1"/>
        <end position="232"/>
    </location>
</feature>
<evidence type="ECO:0000313" key="4">
    <source>
        <dbReference type="EMBL" id="KAK7743736.1"/>
    </source>
</evidence>
<comment type="caution">
    <text evidence="4">The sequence shown here is derived from an EMBL/GenBank/DDBJ whole genome shotgun (WGS) entry which is preliminary data.</text>
</comment>
<evidence type="ECO:0000256" key="2">
    <source>
        <dbReference type="ARBA" id="ARBA00023002"/>
    </source>
</evidence>
<dbReference type="PANTHER" id="PTHR10578">
    <property type="entry name" value="S -2-HYDROXY-ACID OXIDASE-RELATED"/>
    <property type="match status" value="1"/>
</dbReference>
<dbReference type="PANTHER" id="PTHR10578:SF140">
    <property type="entry name" value="FMN HYDROXY ACID DEHYDROGENASE DOMAIN-CONTAINING PROTEIN"/>
    <property type="match status" value="1"/>
</dbReference>
<organism evidence="4 5">
    <name type="scientific">Diatrype stigma</name>
    <dbReference type="NCBI Taxonomy" id="117547"/>
    <lineage>
        <taxon>Eukaryota</taxon>
        <taxon>Fungi</taxon>
        <taxon>Dikarya</taxon>
        <taxon>Ascomycota</taxon>
        <taxon>Pezizomycotina</taxon>
        <taxon>Sordariomycetes</taxon>
        <taxon>Xylariomycetidae</taxon>
        <taxon>Xylariales</taxon>
        <taxon>Diatrypaceae</taxon>
        <taxon>Diatrype</taxon>
    </lineage>
</organism>
<gene>
    <name evidence="4" type="ORF">SLS62_010468</name>
</gene>
<evidence type="ECO:0000313" key="5">
    <source>
        <dbReference type="Proteomes" id="UP001320420"/>
    </source>
</evidence>
<dbReference type="InterPro" id="IPR037396">
    <property type="entry name" value="FMN_HAD"/>
</dbReference>
<protein>
    <recommendedName>
        <fullName evidence="3">FMN hydroxy acid dehydrogenase domain-containing protein</fullName>
    </recommendedName>
</protein>
<sequence length="235" mass="25500">MEPSGGATLSMEEIASYKKDGQVLFQQVYLDTNDTRTKDIFDRAKVLGSKAFAFTVDSAADGNRQRGARYGVPSADAGWTYITWDFYHHLKTLTDLPIIIKGIQTVSDAQEAVRQGADGIYLSNHGGRQVDGAPSSLEVALEIRQEAPEIFSQVDVLADGGVRYGTDVIKLLALGVKAVGLGRPFMYANVYGAEGVARAVQLLKRELAIDAGNAGIADLRKVDSQFVKWEPAWTT</sequence>
<reference evidence="4 5" key="1">
    <citation type="submission" date="2024-02" db="EMBL/GenBank/DDBJ databases">
        <title>De novo assembly and annotation of 12 fungi associated with fruit tree decline syndrome in Ontario, Canada.</title>
        <authorList>
            <person name="Sulman M."/>
            <person name="Ellouze W."/>
            <person name="Ilyukhin E."/>
        </authorList>
    </citation>
    <scope>NUCLEOTIDE SEQUENCE [LARGE SCALE GENOMIC DNA]</scope>
    <source>
        <strain evidence="4 5">M11/M66-122</strain>
    </source>
</reference>
<proteinExistence type="predicted"/>
<dbReference type="EMBL" id="JAKJXP020000130">
    <property type="protein sequence ID" value="KAK7743736.1"/>
    <property type="molecule type" value="Genomic_DNA"/>
</dbReference>
<dbReference type="AlphaFoldDB" id="A0AAN9YH22"/>
<dbReference type="InterPro" id="IPR008259">
    <property type="entry name" value="FMN_hydac_DH_AS"/>
</dbReference>
<keyword evidence="2" id="KW-0560">Oxidoreductase</keyword>
<accession>A0AAN9YH22</accession>
<evidence type="ECO:0000256" key="1">
    <source>
        <dbReference type="ARBA" id="ARBA00001917"/>
    </source>
</evidence>
<dbReference type="InterPro" id="IPR013785">
    <property type="entry name" value="Aldolase_TIM"/>
</dbReference>
<evidence type="ECO:0000259" key="3">
    <source>
        <dbReference type="PROSITE" id="PS51349"/>
    </source>
</evidence>
<dbReference type="Pfam" id="PF01070">
    <property type="entry name" value="FMN_dh"/>
    <property type="match status" value="2"/>
</dbReference>
<dbReference type="GO" id="GO:0016491">
    <property type="term" value="F:oxidoreductase activity"/>
    <property type="evidence" value="ECO:0007669"/>
    <property type="project" value="UniProtKB-KW"/>
</dbReference>
<dbReference type="SUPFAM" id="SSF51395">
    <property type="entry name" value="FMN-linked oxidoreductases"/>
    <property type="match status" value="1"/>
</dbReference>
<dbReference type="PROSITE" id="PS51349">
    <property type="entry name" value="FMN_HYDROXY_ACID_DH_2"/>
    <property type="match status" value="1"/>
</dbReference>
<keyword evidence="5" id="KW-1185">Reference proteome</keyword>
<comment type="cofactor">
    <cofactor evidence="1">
        <name>FMN</name>
        <dbReference type="ChEBI" id="CHEBI:58210"/>
    </cofactor>
</comment>
<dbReference type="Proteomes" id="UP001320420">
    <property type="component" value="Unassembled WGS sequence"/>
</dbReference>
<dbReference type="PROSITE" id="PS00557">
    <property type="entry name" value="FMN_HYDROXY_ACID_DH_1"/>
    <property type="match status" value="1"/>
</dbReference>
<dbReference type="Gene3D" id="3.20.20.70">
    <property type="entry name" value="Aldolase class I"/>
    <property type="match status" value="2"/>
</dbReference>